<proteinExistence type="predicted"/>
<accession>A0A1I5XL22</accession>
<feature type="coiled-coil region" evidence="1">
    <location>
        <begin position="21"/>
        <end position="118"/>
    </location>
</feature>
<dbReference type="EMBL" id="FOXO01000034">
    <property type="protein sequence ID" value="SFQ32610.1"/>
    <property type="molecule type" value="Genomic_DNA"/>
</dbReference>
<name>A0A1I5XL22_9FIRM</name>
<evidence type="ECO:0000256" key="1">
    <source>
        <dbReference type="SAM" id="Coils"/>
    </source>
</evidence>
<keyword evidence="3" id="KW-1185">Reference proteome</keyword>
<dbReference type="RefSeq" id="WP_074891259.1">
    <property type="nucleotide sequence ID" value="NZ_FOXO01000034.1"/>
</dbReference>
<feature type="coiled-coil region" evidence="1">
    <location>
        <begin position="144"/>
        <end position="175"/>
    </location>
</feature>
<keyword evidence="1" id="KW-0175">Coiled coil</keyword>
<dbReference type="AlphaFoldDB" id="A0A1I5XL22"/>
<sequence length="190" mass="22118">MSDINLKKLSRADLLEMMITYSEEAEAAKKHEREYKEELEKEKLQLQRDFAEERAKMLSNFEEEKAQMRAKFGEQKAQMQEKFDKDIAGLKNRLSREKAELQKQVDDALMKIENSQSLAEASIQLGGIMEAAQKSADLYVETLKKNASAEYQQLMQEIEESRNKIKLMEKQAEKKYGPLREVTEKEEKAC</sequence>
<evidence type="ECO:0000313" key="2">
    <source>
        <dbReference type="EMBL" id="SFQ32610.1"/>
    </source>
</evidence>
<reference evidence="3" key="1">
    <citation type="submission" date="2016-10" db="EMBL/GenBank/DDBJ databases">
        <authorList>
            <person name="Varghese N."/>
            <person name="Submissions S."/>
        </authorList>
    </citation>
    <scope>NUCLEOTIDE SEQUENCE [LARGE SCALE GENOMIC DNA]</scope>
    <source>
        <strain evidence="3">P18</strain>
    </source>
</reference>
<dbReference type="Proteomes" id="UP000182624">
    <property type="component" value="Unassembled WGS sequence"/>
</dbReference>
<dbReference type="OrthoDB" id="2004132at2"/>
<gene>
    <name evidence="2" type="ORF">SAMN04487928_13412</name>
</gene>
<organism evidence="2 3">
    <name type="scientific">Butyrivibrio proteoclasticus</name>
    <dbReference type="NCBI Taxonomy" id="43305"/>
    <lineage>
        <taxon>Bacteria</taxon>
        <taxon>Bacillati</taxon>
        <taxon>Bacillota</taxon>
        <taxon>Clostridia</taxon>
        <taxon>Lachnospirales</taxon>
        <taxon>Lachnospiraceae</taxon>
        <taxon>Butyrivibrio</taxon>
    </lineage>
</organism>
<protein>
    <submittedName>
        <fullName evidence="2">Uncharacterized protein</fullName>
    </submittedName>
</protein>
<evidence type="ECO:0000313" key="3">
    <source>
        <dbReference type="Proteomes" id="UP000182624"/>
    </source>
</evidence>